<proteinExistence type="predicted"/>
<name>A0A6J1QXR1_9HYME</name>
<evidence type="ECO:0000313" key="3">
    <source>
        <dbReference type="RefSeq" id="XP_024887117.1"/>
    </source>
</evidence>
<dbReference type="Proteomes" id="UP000504618">
    <property type="component" value="Unplaced"/>
</dbReference>
<feature type="compositionally biased region" description="Basic and acidic residues" evidence="1">
    <location>
        <begin position="78"/>
        <end position="99"/>
    </location>
</feature>
<feature type="region of interest" description="Disordered" evidence="1">
    <location>
        <begin position="56"/>
        <end position="99"/>
    </location>
</feature>
<evidence type="ECO:0000256" key="1">
    <source>
        <dbReference type="SAM" id="MobiDB-lite"/>
    </source>
</evidence>
<feature type="region of interest" description="Disordered" evidence="1">
    <location>
        <begin position="22"/>
        <end position="43"/>
    </location>
</feature>
<dbReference type="GeneID" id="112464390"/>
<accession>A0A6J1QXR1</accession>
<gene>
    <name evidence="3" type="primary">LOC112464390</name>
</gene>
<dbReference type="RefSeq" id="XP_024887117.1">
    <property type="nucleotide sequence ID" value="XM_025031349.1"/>
</dbReference>
<sequence>MVTRKRDAPPLMKRENFLRATESAKVRQPAKEAIPGKRENGQLENLTEPLQMEFFRPTGKSTESSGNVKTPISPSSSRNKEKKVAEVQKPVVEERQEEAGSKIELGTILNFNKEVASHMVEASDWKSDMLR</sequence>
<dbReference type="AlphaFoldDB" id="A0A6J1QXR1"/>
<keyword evidence="2" id="KW-1185">Reference proteome</keyword>
<organism evidence="2 3">
    <name type="scientific">Temnothorax curvispinosus</name>
    <dbReference type="NCBI Taxonomy" id="300111"/>
    <lineage>
        <taxon>Eukaryota</taxon>
        <taxon>Metazoa</taxon>
        <taxon>Ecdysozoa</taxon>
        <taxon>Arthropoda</taxon>
        <taxon>Hexapoda</taxon>
        <taxon>Insecta</taxon>
        <taxon>Pterygota</taxon>
        <taxon>Neoptera</taxon>
        <taxon>Endopterygota</taxon>
        <taxon>Hymenoptera</taxon>
        <taxon>Apocrita</taxon>
        <taxon>Aculeata</taxon>
        <taxon>Formicoidea</taxon>
        <taxon>Formicidae</taxon>
        <taxon>Myrmicinae</taxon>
        <taxon>Temnothorax</taxon>
    </lineage>
</organism>
<feature type="compositionally biased region" description="Polar residues" evidence="1">
    <location>
        <begin position="59"/>
        <end position="77"/>
    </location>
</feature>
<protein>
    <submittedName>
        <fullName evidence="3">Uncharacterized protein LOC112464390 isoform X3</fullName>
    </submittedName>
</protein>
<evidence type="ECO:0000313" key="2">
    <source>
        <dbReference type="Proteomes" id="UP000504618"/>
    </source>
</evidence>
<reference evidence="3" key="1">
    <citation type="submission" date="2025-08" db="UniProtKB">
        <authorList>
            <consortium name="RefSeq"/>
        </authorList>
    </citation>
    <scope>IDENTIFICATION</scope>
    <source>
        <tissue evidence="3">Whole body</tissue>
    </source>
</reference>